<evidence type="ECO:0000313" key="2">
    <source>
        <dbReference type="EMBL" id="MCP9761484.1"/>
    </source>
</evidence>
<organism evidence="2 3">
    <name type="scientific">Lacihabitans soyangensis</name>
    <dbReference type="NCBI Taxonomy" id="869394"/>
    <lineage>
        <taxon>Bacteria</taxon>
        <taxon>Pseudomonadati</taxon>
        <taxon>Bacteroidota</taxon>
        <taxon>Cytophagia</taxon>
        <taxon>Cytophagales</taxon>
        <taxon>Leadbetterellaceae</taxon>
        <taxon>Lacihabitans</taxon>
    </lineage>
</organism>
<dbReference type="SUPFAM" id="SSF56317">
    <property type="entry name" value="Carbon-nitrogen hydrolase"/>
    <property type="match status" value="1"/>
</dbReference>
<feature type="domain" description="Reverse transcriptase" evidence="1">
    <location>
        <begin position="191"/>
        <end position="327"/>
    </location>
</feature>
<gene>
    <name evidence="2" type="ORF">EGI31_00845</name>
</gene>
<dbReference type="Proteomes" id="UP001204144">
    <property type="component" value="Unassembled WGS sequence"/>
</dbReference>
<dbReference type="Gene3D" id="3.60.110.10">
    <property type="entry name" value="Carbon-nitrogen hydrolase"/>
    <property type="match status" value="1"/>
</dbReference>
<name>A0AAE3KRH8_9BACT</name>
<protein>
    <recommendedName>
        <fullName evidence="1">Reverse transcriptase domain-containing protein</fullName>
    </recommendedName>
</protein>
<comment type="caution">
    <text evidence="2">The sequence shown here is derived from an EMBL/GenBank/DDBJ whole genome shotgun (WGS) entry which is preliminary data.</text>
</comment>
<proteinExistence type="predicted"/>
<dbReference type="Pfam" id="PF00078">
    <property type="entry name" value="RVT_1"/>
    <property type="match status" value="1"/>
</dbReference>
<dbReference type="CDD" id="cd01646">
    <property type="entry name" value="RT_Bac_retron_I"/>
    <property type="match status" value="1"/>
</dbReference>
<dbReference type="RefSeq" id="WP_255035221.1">
    <property type="nucleotide sequence ID" value="NZ_RJUF01000001.1"/>
</dbReference>
<dbReference type="AlphaFoldDB" id="A0AAE3KRH8"/>
<keyword evidence="3" id="KW-1185">Reference proteome</keyword>
<dbReference type="InterPro" id="IPR036526">
    <property type="entry name" value="C-N_Hydrolase_sf"/>
</dbReference>
<evidence type="ECO:0000259" key="1">
    <source>
        <dbReference type="Pfam" id="PF00078"/>
    </source>
</evidence>
<accession>A0AAE3KRH8</accession>
<dbReference type="EMBL" id="RJUF01000001">
    <property type="protein sequence ID" value="MCP9761484.1"/>
    <property type="molecule type" value="Genomic_DNA"/>
</dbReference>
<reference evidence="2 3" key="1">
    <citation type="submission" date="2018-11" db="EMBL/GenBank/DDBJ databases">
        <title>Novel bacteria species description.</title>
        <authorList>
            <person name="Han J.-H."/>
        </authorList>
    </citation>
    <scope>NUCLEOTIDE SEQUENCE [LARGE SCALE GENOMIC DNA]</scope>
    <source>
        <strain evidence="2 3">KCTC23259</strain>
    </source>
</reference>
<evidence type="ECO:0000313" key="3">
    <source>
        <dbReference type="Proteomes" id="UP001204144"/>
    </source>
</evidence>
<dbReference type="InterPro" id="IPR000477">
    <property type="entry name" value="RT_dom"/>
</dbReference>
<sequence>MITLSKIKQAYYKLKAHIYHDSSELFQRNKLALFECGVKEFEKFTTPEVYSKDILNNLDDKLNLLAELINNNHVHHGFEKYLDEIKLLYLPKRFDKGRSPDTFLSNQRVSSKYNLEKVTVFADFPIELHLVGILWLMEFGYKLDKKLDEACVGNRLILNKDKEGKIVEGSALFKPYFVQYQKWRDNAVNSAKKLLEEGSDIAFINLDVKDYFYSVRLDFEEIEKVIFEKNRDQKTSNNLHDIFKKIHSIYTSKIKDLDYPHKPDIDLDKSILNIKEGQNVLPIGFAPSYVLANFYLHDFDKRLKRTIPNSYFGRYVDDIIIVLKDPCINPDNICNEVDFSFSKYLKIEKKNEESISFAISEEQFQNDYRVSKSSRFILKHLYPIVKLVDLPKEFKKQKDDKEIECCTSSIPKSIFKITCFETLFIQPEKTLVYYFDKNESIAVIDKLKKELNDRASEFRDIPEDKEVDLNFDDQAYHLVFDGTEGKMRTLKDYQENRYGLSIFLAQRIFSALKKASSIDDGEREKILNLFKGLNNLEYFHLWEKIFTYFLVYNDHNGFLKFFKHTFEQILILKNSDGKLGSSQIEVSRVAMSLYDYFKVSYQLAISLNPNFILNSKIKTELELFNNYMELNHLWVFLDSPESIKNNSFRFRWSNLLRHQYVAHPILNFSELLESWSDFNLIARDFPKIEDSEKCSLVAEKMNLSPRRVKFWECCIGAANNLIHMDLDKWEIGSNGRHVTNSTFQLYSQNQLNHAKEYYKKINKNHIPSSSSIYEKLFEIKSTLENDGDKNFPIETELHISQKDKFQRKVSIALANTNVSEANIESSIKGDPNLSNVRYQSLAKLLNQARREKVDMFLLPESYLPYALVSILAKYSEKNQFAIVSGLEHWNINDICFNFIVSVIPIEIDGVKDSIVLYRLKNHYAHIEELIIRGFGYKVPKPRHSYDLINWKNLYFTSYYCFEFADTHHRSLFKSKVDMLIASEWNKDTPYFSNIVESLSRDMHCYIAQVNTSQFGDSRVTKPSETATKDILKLKGGKNDTIIVGEIDITKLREFQLKHFERTQFDNDKSFKPLPPDWNFDDVKTRIENGWFVEDLSVPIF</sequence>